<feature type="region of interest" description="Disordered" evidence="1">
    <location>
        <begin position="1"/>
        <end position="35"/>
    </location>
</feature>
<feature type="non-terminal residue" evidence="2">
    <location>
        <position position="1"/>
    </location>
</feature>
<comment type="caution">
    <text evidence="2">The sequence shown here is derived from an EMBL/GenBank/DDBJ whole genome shotgun (WGS) entry which is preliminary data.</text>
</comment>
<proteinExistence type="predicted"/>
<accession>A0ABN7VCU9</accession>
<evidence type="ECO:0000313" key="3">
    <source>
        <dbReference type="Proteomes" id="UP000789901"/>
    </source>
</evidence>
<dbReference type="EMBL" id="CAJVQB010012760">
    <property type="protein sequence ID" value="CAG8757772.1"/>
    <property type="molecule type" value="Genomic_DNA"/>
</dbReference>
<organism evidence="2 3">
    <name type="scientific">Gigaspora margarita</name>
    <dbReference type="NCBI Taxonomy" id="4874"/>
    <lineage>
        <taxon>Eukaryota</taxon>
        <taxon>Fungi</taxon>
        <taxon>Fungi incertae sedis</taxon>
        <taxon>Mucoromycota</taxon>
        <taxon>Glomeromycotina</taxon>
        <taxon>Glomeromycetes</taxon>
        <taxon>Diversisporales</taxon>
        <taxon>Gigasporaceae</taxon>
        <taxon>Gigaspora</taxon>
    </lineage>
</organism>
<gene>
    <name evidence="2" type="ORF">GMARGA_LOCUS17111</name>
</gene>
<evidence type="ECO:0000313" key="2">
    <source>
        <dbReference type="EMBL" id="CAG8757772.1"/>
    </source>
</evidence>
<protein>
    <submittedName>
        <fullName evidence="2">2274_t:CDS:1</fullName>
    </submittedName>
</protein>
<keyword evidence="3" id="KW-1185">Reference proteome</keyword>
<reference evidence="2 3" key="1">
    <citation type="submission" date="2021-06" db="EMBL/GenBank/DDBJ databases">
        <authorList>
            <person name="Kallberg Y."/>
            <person name="Tangrot J."/>
            <person name="Rosling A."/>
        </authorList>
    </citation>
    <scope>NUCLEOTIDE SEQUENCE [LARGE SCALE GENOMIC DNA]</scope>
    <source>
        <strain evidence="2 3">120-4 pot B 10/14</strain>
    </source>
</reference>
<sequence>TQKTVEDNDSDNFLSDPDSDSSVQETTQTRKKQRTDWNEEWIKSYPWL</sequence>
<name>A0ABN7VCU9_GIGMA</name>
<evidence type="ECO:0000256" key="1">
    <source>
        <dbReference type="SAM" id="MobiDB-lite"/>
    </source>
</evidence>
<dbReference type="Proteomes" id="UP000789901">
    <property type="component" value="Unassembled WGS sequence"/>
</dbReference>